<evidence type="ECO:0000256" key="1">
    <source>
        <dbReference type="ARBA" id="ARBA00004141"/>
    </source>
</evidence>
<protein>
    <submittedName>
        <fullName evidence="6">Uncharacterized protein</fullName>
    </submittedName>
</protein>
<evidence type="ECO:0000256" key="2">
    <source>
        <dbReference type="ARBA" id="ARBA00022692"/>
    </source>
</evidence>
<dbReference type="OrthoDB" id="4521223at2759"/>
<name>A0A9W8ZIN1_9PLEO</name>
<feature type="transmembrane region" description="Helical" evidence="5">
    <location>
        <begin position="94"/>
        <end position="119"/>
    </location>
</feature>
<dbReference type="Pfam" id="PF04479">
    <property type="entry name" value="RTA1"/>
    <property type="match status" value="1"/>
</dbReference>
<gene>
    <name evidence="6" type="ORF">N0V91_003733</name>
</gene>
<evidence type="ECO:0000256" key="5">
    <source>
        <dbReference type="SAM" id="Phobius"/>
    </source>
</evidence>
<dbReference type="AlphaFoldDB" id="A0A9W8ZIN1"/>
<organism evidence="6 7">
    <name type="scientific">Didymella pomorum</name>
    <dbReference type="NCBI Taxonomy" id="749634"/>
    <lineage>
        <taxon>Eukaryota</taxon>
        <taxon>Fungi</taxon>
        <taxon>Dikarya</taxon>
        <taxon>Ascomycota</taxon>
        <taxon>Pezizomycotina</taxon>
        <taxon>Dothideomycetes</taxon>
        <taxon>Pleosporomycetidae</taxon>
        <taxon>Pleosporales</taxon>
        <taxon>Pleosporineae</taxon>
        <taxon>Didymellaceae</taxon>
        <taxon>Didymella</taxon>
    </lineage>
</organism>
<proteinExistence type="predicted"/>
<feature type="transmembrane region" description="Helical" evidence="5">
    <location>
        <begin position="64"/>
        <end position="82"/>
    </location>
</feature>
<feature type="transmembrane region" description="Helical" evidence="5">
    <location>
        <begin position="178"/>
        <end position="202"/>
    </location>
</feature>
<dbReference type="EMBL" id="JAPEVA010000019">
    <property type="protein sequence ID" value="KAJ4407763.1"/>
    <property type="molecule type" value="Genomic_DNA"/>
</dbReference>
<accession>A0A9W8ZIN1</accession>
<keyword evidence="4 5" id="KW-0472">Membrane</keyword>
<dbReference type="GO" id="GO:0016020">
    <property type="term" value="C:membrane"/>
    <property type="evidence" value="ECO:0007669"/>
    <property type="project" value="UniProtKB-SubCell"/>
</dbReference>
<keyword evidence="7" id="KW-1185">Reference proteome</keyword>
<dbReference type="Proteomes" id="UP001140510">
    <property type="component" value="Unassembled WGS sequence"/>
</dbReference>
<evidence type="ECO:0000313" key="6">
    <source>
        <dbReference type="EMBL" id="KAJ4407763.1"/>
    </source>
</evidence>
<comment type="subcellular location">
    <subcellularLocation>
        <location evidence="1">Membrane</location>
        <topology evidence="1">Multi-pass membrane protein</topology>
    </subcellularLocation>
</comment>
<keyword evidence="2 5" id="KW-0812">Transmembrane</keyword>
<feature type="transmembrane region" description="Helical" evidence="5">
    <location>
        <begin position="214"/>
        <end position="231"/>
    </location>
</feature>
<feature type="transmembrane region" description="Helical" evidence="5">
    <location>
        <begin position="139"/>
        <end position="166"/>
    </location>
</feature>
<evidence type="ECO:0000256" key="3">
    <source>
        <dbReference type="ARBA" id="ARBA00022989"/>
    </source>
</evidence>
<reference evidence="6" key="1">
    <citation type="submission" date="2022-10" db="EMBL/GenBank/DDBJ databases">
        <title>Tapping the CABI collections for fungal endophytes: first genome assemblies for Collariella, Neodidymelliopsis, Ascochyta clinopodiicola, Didymella pomorum, Didymosphaeria variabile, Neocosmospora piperis and Neocucurbitaria cava.</title>
        <authorList>
            <person name="Hill R."/>
        </authorList>
    </citation>
    <scope>NUCLEOTIDE SEQUENCE</scope>
    <source>
        <strain evidence="6">IMI 355091</strain>
    </source>
</reference>
<comment type="caution">
    <text evidence="6">The sequence shown here is derived from an EMBL/GenBank/DDBJ whole genome shotgun (WGS) entry which is preliminary data.</text>
</comment>
<dbReference type="InterPro" id="IPR007568">
    <property type="entry name" value="RTA1"/>
</dbReference>
<evidence type="ECO:0000313" key="7">
    <source>
        <dbReference type="Proteomes" id="UP001140510"/>
    </source>
</evidence>
<keyword evidence="3 5" id="KW-1133">Transmembrane helix</keyword>
<feature type="transmembrane region" description="Helical" evidence="5">
    <location>
        <begin position="28"/>
        <end position="52"/>
    </location>
</feature>
<feature type="transmembrane region" description="Helical" evidence="5">
    <location>
        <begin position="251"/>
        <end position="271"/>
    </location>
</feature>
<sequence length="300" mass="33285">MASRPEGAAQGYIDPNWPPPGEDGDATIIIYGYTPNFALCILALVLFFILGLGHGWQLLKYRTWYFSTMMVGIAFEIIGYIARTLSAKRNPYKVSYFVIQYFFIVVAPVFFAAAIYTVLSVLIRAVPDGVRHAPLRPKLILWIFITCDVVATVIQIVGAALIGVAYSNRRDPSTPNHILLAGLVFQAATFAVFVGLLGLFIWRARAGAFKAAGKVFYASFGLAVMFIYLRICFRLAETAQGLEGELQSHEVYFGTLEFMPVIIALALLAVWHPGRCFQRGNIGGTKRSKKEERDGVRVEQ</sequence>
<dbReference type="PANTHER" id="PTHR31465">
    <property type="entry name" value="PROTEIN RTA1-RELATED"/>
    <property type="match status" value="1"/>
</dbReference>
<evidence type="ECO:0000256" key="4">
    <source>
        <dbReference type="ARBA" id="ARBA00023136"/>
    </source>
</evidence>
<dbReference type="PANTHER" id="PTHR31465:SF1">
    <property type="entry name" value="PROTEIN RTA1-RELATED"/>
    <property type="match status" value="1"/>
</dbReference>